<name>A0A7M5XL09_9CNID</name>
<organism evidence="2 3">
    <name type="scientific">Clytia hemisphaerica</name>
    <dbReference type="NCBI Taxonomy" id="252671"/>
    <lineage>
        <taxon>Eukaryota</taxon>
        <taxon>Metazoa</taxon>
        <taxon>Cnidaria</taxon>
        <taxon>Hydrozoa</taxon>
        <taxon>Hydroidolina</taxon>
        <taxon>Leptothecata</taxon>
        <taxon>Obeliida</taxon>
        <taxon>Clytiidae</taxon>
        <taxon>Clytia</taxon>
    </lineage>
</organism>
<keyword evidence="3" id="KW-1185">Reference proteome</keyword>
<reference evidence="2" key="1">
    <citation type="submission" date="2021-01" db="UniProtKB">
        <authorList>
            <consortium name="EnsemblMetazoa"/>
        </authorList>
    </citation>
    <scope>IDENTIFICATION</scope>
</reference>
<dbReference type="EnsemblMetazoa" id="CLYHEMT025184.1">
    <property type="protein sequence ID" value="CLYHEMP025184.1"/>
    <property type="gene ID" value="CLYHEMG025184"/>
</dbReference>
<protein>
    <submittedName>
        <fullName evidence="2">Uncharacterized protein</fullName>
    </submittedName>
</protein>
<keyword evidence="1" id="KW-0812">Transmembrane</keyword>
<evidence type="ECO:0000313" key="2">
    <source>
        <dbReference type="EnsemblMetazoa" id="CLYHEMP025184.1"/>
    </source>
</evidence>
<sequence>NFLTLFTANRKMYICKRKLLMILAYQLLVLTFVVVNGDLSEDIARFRDTFTYEHYVNNRDAEEMALVFLQLDEQQLEDFEEEEKLKRQLENLPIEMRKQMKMIREQIMREVVELILPEHVEEADKEDSRDEQIQELFNLDPSTQYEVALQSNVLRNTADEEPKNPIRIEPY</sequence>
<evidence type="ECO:0000313" key="3">
    <source>
        <dbReference type="Proteomes" id="UP000594262"/>
    </source>
</evidence>
<dbReference type="AlphaFoldDB" id="A0A7M5XL09"/>
<accession>A0A7M5XL09</accession>
<keyword evidence="1" id="KW-0472">Membrane</keyword>
<dbReference type="Proteomes" id="UP000594262">
    <property type="component" value="Unplaced"/>
</dbReference>
<evidence type="ECO:0000256" key="1">
    <source>
        <dbReference type="SAM" id="Phobius"/>
    </source>
</evidence>
<proteinExistence type="predicted"/>
<keyword evidence="1" id="KW-1133">Transmembrane helix</keyword>
<feature type="transmembrane region" description="Helical" evidence="1">
    <location>
        <begin position="19"/>
        <end position="37"/>
    </location>
</feature>